<reference evidence="2 3" key="1">
    <citation type="journal article" date="2020" name="Nat. Food">
        <title>A phased Vanilla planifolia genome enables genetic improvement of flavour and production.</title>
        <authorList>
            <person name="Hasing T."/>
            <person name="Tang H."/>
            <person name="Brym M."/>
            <person name="Khazi F."/>
            <person name="Huang T."/>
            <person name="Chambers A.H."/>
        </authorList>
    </citation>
    <scope>NUCLEOTIDE SEQUENCE [LARGE SCALE GENOMIC DNA]</scope>
    <source>
        <tissue evidence="2">Leaf</tissue>
    </source>
</reference>
<name>A0A835QPS0_VANPL</name>
<comment type="caution">
    <text evidence="2">The sequence shown here is derived from an EMBL/GenBank/DDBJ whole genome shotgun (WGS) entry which is preliminary data.</text>
</comment>
<organism evidence="2 3">
    <name type="scientific">Vanilla planifolia</name>
    <name type="common">Vanilla</name>
    <dbReference type="NCBI Taxonomy" id="51239"/>
    <lineage>
        <taxon>Eukaryota</taxon>
        <taxon>Viridiplantae</taxon>
        <taxon>Streptophyta</taxon>
        <taxon>Embryophyta</taxon>
        <taxon>Tracheophyta</taxon>
        <taxon>Spermatophyta</taxon>
        <taxon>Magnoliopsida</taxon>
        <taxon>Liliopsida</taxon>
        <taxon>Asparagales</taxon>
        <taxon>Orchidaceae</taxon>
        <taxon>Vanilloideae</taxon>
        <taxon>Vanilleae</taxon>
        <taxon>Vanilla</taxon>
    </lineage>
</organism>
<dbReference type="GO" id="GO:0005516">
    <property type="term" value="F:calmodulin binding"/>
    <property type="evidence" value="ECO:0007669"/>
    <property type="project" value="InterPro"/>
</dbReference>
<gene>
    <name evidence="2" type="ORF">HPP92_014162</name>
</gene>
<dbReference type="Proteomes" id="UP000636800">
    <property type="component" value="Chromosome 6"/>
</dbReference>
<dbReference type="OrthoDB" id="288590at2759"/>
<sequence length="211" mass="24159">MERFLKEFEVPAKNPSEEVQRRWRNAVGKIVLNRKRRFRHVADLDKRSEAEARRRNIQEKARKIQHATFWVRFAGGSGGDGCYRVVLAITALSVFCEAGKTSAFVLEAEDLTCPSTMMFSRPTGYNAPQQENTYQYQWLEAELQRMTEPQPAYSAYREASFGHAVLDVKTGRTHITYGIETRMGAQSKLIRCGSSTDSGIRRRTLRRAFGE</sequence>
<proteinExistence type="predicted"/>
<dbReference type="EMBL" id="JADCNL010000006">
    <property type="protein sequence ID" value="KAG0477321.1"/>
    <property type="molecule type" value="Genomic_DNA"/>
</dbReference>
<dbReference type="InterPro" id="IPR024750">
    <property type="entry name" value="Ca_ATPase_N_dom"/>
</dbReference>
<dbReference type="Pfam" id="PF12515">
    <property type="entry name" value="CaATP_NAI"/>
    <property type="match status" value="1"/>
</dbReference>
<accession>A0A835QPS0</accession>
<dbReference type="Gene3D" id="1.20.5.170">
    <property type="match status" value="1"/>
</dbReference>
<evidence type="ECO:0000259" key="1">
    <source>
        <dbReference type="Pfam" id="PF12515"/>
    </source>
</evidence>
<evidence type="ECO:0000313" key="3">
    <source>
        <dbReference type="Proteomes" id="UP000636800"/>
    </source>
</evidence>
<protein>
    <recommendedName>
        <fullName evidence="1">Calcium-transporting P-type ATPase N-terminal autoinhibitory domain-containing protein</fullName>
    </recommendedName>
</protein>
<keyword evidence="3" id="KW-1185">Reference proteome</keyword>
<dbReference type="AlphaFoldDB" id="A0A835QPS0"/>
<evidence type="ECO:0000313" key="2">
    <source>
        <dbReference type="EMBL" id="KAG0477321.1"/>
    </source>
</evidence>
<feature type="domain" description="Calcium-transporting P-type ATPase N-terminal autoinhibitory" evidence="1">
    <location>
        <begin position="6"/>
        <end position="49"/>
    </location>
</feature>